<dbReference type="AlphaFoldDB" id="A0A8S2FFU5"/>
<dbReference type="Proteomes" id="UP000682733">
    <property type="component" value="Unassembled WGS sequence"/>
</dbReference>
<proteinExistence type="predicted"/>
<evidence type="ECO:0000313" key="1">
    <source>
        <dbReference type="EMBL" id="CAF1451826.1"/>
    </source>
</evidence>
<sequence length="90" mass="10450">LTRRKRSNRYHIHHHKDHPNRIGTLYRLQLEQTDTQLPLLASNEGEHSLTSSLIVKNTNRNNGSENIEDDEEEVSVSIVLSKINNYSMQD</sequence>
<reference evidence="1" key="1">
    <citation type="submission" date="2021-02" db="EMBL/GenBank/DDBJ databases">
        <authorList>
            <person name="Nowell W R."/>
        </authorList>
    </citation>
    <scope>NUCLEOTIDE SEQUENCE</scope>
</reference>
<evidence type="ECO:0000313" key="2">
    <source>
        <dbReference type="EMBL" id="CAF4246483.1"/>
    </source>
</evidence>
<organism evidence="1 3">
    <name type="scientific">Didymodactylos carnosus</name>
    <dbReference type="NCBI Taxonomy" id="1234261"/>
    <lineage>
        <taxon>Eukaryota</taxon>
        <taxon>Metazoa</taxon>
        <taxon>Spiralia</taxon>
        <taxon>Gnathifera</taxon>
        <taxon>Rotifera</taxon>
        <taxon>Eurotatoria</taxon>
        <taxon>Bdelloidea</taxon>
        <taxon>Philodinida</taxon>
        <taxon>Philodinidae</taxon>
        <taxon>Didymodactylos</taxon>
    </lineage>
</organism>
<accession>A0A8S2FFU5</accession>
<dbReference type="Proteomes" id="UP000677228">
    <property type="component" value="Unassembled WGS sequence"/>
</dbReference>
<feature type="non-terminal residue" evidence="1">
    <location>
        <position position="1"/>
    </location>
</feature>
<protein>
    <submittedName>
        <fullName evidence="1">Uncharacterized protein</fullName>
    </submittedName>
</protein>
<dbReference type="EMBL" id="CAJNOK010029765">
    <property type="protein sequence ID" value="CAF1451826.1"/>
    <property type="molecule type" value="Genomic_DNA"/>
</dbReference>
<comment type="caution">
    <text evidence="1">The sequence shown here is derived from an EMBL/GenBank/DDBJ whole genome shotgun (WGS) entry which is preliminary data.</text>
</comment>
<gene>
    <name evidence="1" type="ORF">OVA965_LOCUS34868</name>
    <name evidence="2" type="ORF">TMI583_LOCUS35816</name>
</gene>
<name>A0A8S2FFU5_9BILA</name>
<dbReference type="EMBL" id="CAJOBA010051609">
    <property type="protein sequence ID" value="CAF4246483.1"/>
    <property type="molecule type" value="Genomic_DNA"/>
</dbReference>
<evidence type="ECO:0000313" key="3">
    <source>
        <dbReference type="Proteomes" id="UP000677228"/>
    </source>
</evidence>